<dbReference type="Pfam" id="PF14044">
    <property type="entry name" value="NETI"/>
    <property type="match status" value="1"/>
</dbReference>
<name>A0ABS2QXM6_9BACI</name>
<comment type="caution">
    <text evidence="1">The sequence shown here is derived from an EMBL/GenBank/DDBJ whole genome shotgun (WGS) entry which is preliminary data.</text>
</comment>
<organism evidence="1 2">
    <name type="scientific">Priestia iocasae</name>
    <dbReference type="NCBI Taxonomy" id="2291674"/>
    <lineage>
        <taxon>Bacteria</taxon>
        <taxon>Bacillati</taxon>
        <taxon>Bacillota</taxon>
        <taxon>Bacilli</taxon>
        <taxon>Bacillales</taxon>
        <taxon>Bacillaceae</taxon>
        <taxon>Priestia</taxon>
    </lineage>
</organism>
<reference evidence="1 2" key="1">
    <citation type="submission" date="2021-01" db="EMBL/GenBank/DDBJ databases">
        <title>Genomic Encyclopedia of Type Strains, Phase IV (KMG-IV): sequencing the most valuable type-strain genomes for metagenomic binning, comparative biology and taxonomic classification.</title>
        <authorList>
            <person name="Goeker M."/>
        </authorList>
    </citation>
    <scope>NUCLEOTIDE SEQUENCE [LARGE SCALE GENOMIC DNA]</scope>
    <source>
        <strain evidence="1 2">DSM 104297</strain>
    </source>
</reference>
<evidence type="ECO:0000313" key="2">
    <source>
        <dbReference type="Proteomes" id="UP000809829"/>
    </source>
</evidence>
<dbReference type="RefSeq" id="WP_205188244.1">
    <property type="nucleotide sequence ID" value="NZ_JAFBFC010000006.1"/>
</dbReference>
<sequence>MSNKKKKCLFELRSDETISECLDRMKAEGYVPVRRMEKPVFEEQIINGKKEYVPVKQQIIFEGKLI</sequence>
<dbReference type="EMBL" id="JAFBFC010000006">
    <property type="protein sequence ID" value="MBM7704230.1"/>
    <property type="molecule type" value="Genomic_DNA"/>
</dbReference>
<protein>
    <recommendedName>
        <fullName evidence="3">NETI motif-containing protein</fullName>
    </recommendedName>
</protein>
<gene>
    <name evidence="1" type="ORF">JOC83_003085</name>
</gene>
<keyword evidence="2" id="KW-1185">Reference proteome</keyword>
<dbReference type="InterPro" id="IPR025930">
    <property type="entry name" value="NETI"/>
</dbReference>
<dbReference type="Proteomes" id="UP000809829">
    <property type="component" value="Unassembled WGS sequence"/>
</dbReference>
<evidence type="ECO:0000313" key="1">
    <source>
        <dbReference type="EMBL" id="MBM7704230.1"/>
    </source>
</evidence>
<proteinExistence type="predicted"/>
<accession>A0ABS2QXM6</accession>
<evidence type="ECO:0008006" key="3">
    <source>
        <dbReference type="Google" id="ProtNLM"/>
    </source>
</evidence>